<evidence type="ECO:0000313" key="12">
    <source>
        <dbReference type="Proteomes" id="UP001152320"/>
    </source>
</evidence>
<feature type="chain" id="PRO_5040179401" evidence="8">
    <location>
        <begin position="18"/>
        <end position="397"/>
    </location>
</feature>
<keyword evidence="1" id="KW-0479">Metal-binding</keyword>
<dbReference type="FunFam" id="3.30.160.60:FF:000501">
    <property type="entry name" value="PR domain zinc finger protein 12"/>
    <property type="match status" value="1"/>
</dbReference>
<dbReference type="InterPro" id="IPR046341">
    <property type="entry name" value="SET_dom_sf"/>
</dbReference>
<dbReference type="PANTHER" id="PTHR16515">
    <property type="entry name" value="PR DOMAIN ZINC FINGER PROTEIN"/>
    <property type="match status" value="1"/>
</dbReference>
<dbReference type="SUPFAM" id="SSF82199">
    <property type="entry name" value="SET domain"/>
    <property type="match status" value="1"/>
</dbReference>
<organism evidence="11 12">
    <name type="scientific">Holothuria leucospilota</name>
    <name type="common">Black long sea cucumber</name>
    <name type="synonym">Mertensiothuria leucospilota</name>
    <dbReference type="NCBI Taxonomy" id="206669"/>
    <lineage>
        <taxon>Eukaryota</taxon>
        <taxon>Metazoa</taxon>
        <taxon>Echinodermata</taxon>
        <taxon>Eleutherozoa</taxon>
        <taxon>Echinozoa</taxon>
        <taxon>Holothuroidea</taxon>
        <taxon>Aspidochirotacea</taxon>
        <taxon>Aspidochirotida</taxon>
        <taxon>Holothuriidae</taxon>
        <taxon>Holothuria</taxon>
    </lineage>
</organism>
<feature type="domain" description="SET" evidence="10">
    <location>
        <begin position="120"/>
        <end position="237"/>
    </location>
</feature>
<evidence type="ECO:0000256" key="2">
    <source>
        <dbReference type="ARBA" id="ARBA00022771"/>
    </source>
</evidence>
<evidence type="ECO:0000259" key="9">
    <source>
        <dbReference type="PROSITE" id="PS50157"/>
    </source>
</evidence>
<protein>
    <submittedName>
        <fullName evidence="11">PR domain zinc finger protein 12</fullName>
    </submittedName>
</protein>
<keyword evidence="3" id="KW-0862">Zinc</keyword>
<evidence type="ECO:0000256" key="6">
    <source>
        <dbReference type="PROSITE-ProRule" id="PRU00042"/>
    </source>
</evidence>
<dbReference type="InterPro" id="IPR013087">
    <property type="entry name" value="Znf_C2H2_type"/>
</dbReference>
<evidence type="ECO:0000256" key="1">
    <source>
        <dbReference type="ARBA" id="ARBA00022723"/>
    </source>
</evidence>
<reference evidence="11" key="1">
    <citation type="submission" date="2021-10" db="EMBL/GenBank/DDBJ databases">
        <title>Tropical sea cucumber genome reveals ecological adaptation and Cuvierian tubules defense mechanism.</title>
        <authorList>
            <person name="Chen T."/>
        </authorList>
    </citation>
    <scope>NUCLEOTIDE SEQUENCE</scope>
    <source>
        <strain evidence="11">Nanhai2018</strain>
        <tissue evidence="11">Muscle</tissue>
    </source>
</reference>
<dbReference type="InterPro" id="IPR036236">
    <property type="entry name" value="Znf_C2H2_sf"/>
</dbReference>
<feature type="signal peptide" evidence="8">
    <location>
        <begin position="1"/>
        <end position="17"/>
    </location>
</feature>
<evidence type="ECO:0000256" key="4">
    <source>
        <dbReference type="ARBA" id="ARBA00023015"/>
    </source>
</evidence>
<keyword evidence="8" id="KW-0732">Signal</keyword>
<accession>A0A9Q1C519</accession>
<keyword evidence="2 6" id="KW-0863">Zinc-finger</keyword>
<dbReference type="PROSITE" id="PS50280">
    <property type="entry name" value="SET"/>
    <property type="match status" value="1"/>
</dbReference>
<evidence type="ECO:0000256" key="5">
    <source>
        <dbReference type="ARBA" id="ARBA00023163"/>
    </source>
</evidence>
<evidence type="ECO:0000256" key="7">
    <source>
        <dbReference type="SAM" id="MobiDB-lite"/>
    </source>
</evidence>
<keyword evidence="12" id="KW-1185">Reference proteome</keyword>
<dbReference type="GO" id="GO:0008270">
    <property type="term" value="F:zinc ion binding"/>
    <property type="evidence" value="ECO:0007669"/>
    <property type="project" value="UniProtKB-KW"/>
</dbReference>
<dbReference type="SUPFAM" id="SSF57667">
    <property type="entry name" value="beta-beta-alpha zinc fingers"/>
    <property type="match status" value="2"/>
</dbReference>
<dbReference type="Pfam" id="PF13912">
    <property type="entry name" value="zf-C2H2_6"/>
    <property type="match status" value="1"/>
</dbReference>
<dbReference type="Gene3D" id="2.170.270.10">
    <property type="entry name" value="SET domain"/>
    <property type="match status" value="1"/>
</dbReference>
<evidence type="ECO:0000256" key="8">
    <source>
        <dbReference type="SAM" id="SignalP"/>
    </source>
</evidence>
<dbReference type="GO" id="GO:0022008">
    <property type="term" value="P:neurogenesis"/>
    <property type="evidence" value="ECO:0007669"/>
    <property type="project" value="TreeGrafter"/>
</dbReference>
<dbReference type="CDD" id="cd19196">
    <property type="entry name" value="PR-SET_PRDM12"/>
    <property type="match status" value="1"/>
</dbReference>
<keyword evidence="5" id="KW-0804">Transcription</keyword>
<sequence>MSLCFGLLFAYLSLIREWEIPNRRRIYRDRGGEAILSVVITSQRREVTAAVERILPIGARSKRKMTSQQMSDAANLISVEMLRNALYSKWCNLAGKSLSQETNLAARRILESKKGMPMPSQVTLCPSSIPGATIGVFTRDWIKEGTEMGPYTGRVVLPNEVNPSHNNNFMWEVYDDHGILSHFVDASDEALQTWMCFVNSARNDQEQNLEVIQMGKEIYYKAIKTIPPDQELLVYYGNTYEMFLGIPIGLASTEQKIKTSENISTTSPLKTPPTASSRLQCVVCRRGFNSRSNLRSHMRIHTLEKPFVCKYCHRRFSQSSTLRNHVRLHTGEKPYRCNVCHSAYSQLAGLRAHQKSARHRPIQFNHLASAPGKGVTTTRPIPTLPKPRPLLAVSELA</sequence>
<dbReference type="PROSITE" id="PS50157">
    <property type="entry name" value="ZINC_FINGER_C2H2_2"/>
    <property type="match status" value="3"/>
</dbReference>
<gene>
    <name evidence="11" type="ORF">HOLleu_16036</name>
</gene>
<dbReference type="InterPro" id="IPR001214">
    <property type="entry name" value="SET_dom"/>
</dbReference>
<dbReference type="GO" id="GO:0005634">
    <property type="term" value="C:nucleus"/>
    <property type="evidence" value="ECO:0007669"/>
    <property type="project" value="TreeGrafter"/>
</dbReference>
<dbReference type="EMBL" id="JAIZAY010000007">
    <property type="protein sequence ID" value="KAJ8038575.1"/>
    <property type="molecule type" value="Genomic_DNA"/>
</dbReference>
<evidence type="ECO:0000259" key="10">
    <source>
        <dbReference type="PROSITE" id="PS50280"/>
    </source>
</evidence>
<evidence type="ECO:0000313" key="11">
    <source>
        <dbReference type="EMBL" id="KAJ8038575.1"/>
    </source>
</evidence>
<dbReference type="FunFam" id="3.30.160.60:FF:000446">
    <property type="entry name" value="Zinc finger protein"/>
    <property type="match status" value="1"/>
</dbReference>
<dbReference type="PROSITE" id="PS00028">
    <property type="entry name" value="ZINC_FINGER_C2H2_1"/>
    <property type="match status" value="3"/>
</dbReference>
<feature type="domain" description="C2H2-type" evidence="9">
    <location>
        <begin position="307"/>
        <end position="334"/>
    </location>
</feature>
<dbReference type="PANTHER" id="PTHR16515:SF20">
    <property type="entry name" value="PR DOMAIN ZINC FINGER PROTEIN 12"/>
    <property type="match status" value="1"/>
</dbReference>
<dbReference type="GO" id="GO:0010468">
    <property type="term" value="P:regulation of gene expression"/>
    <property type="evidence" value="ECO:0007669"/>
    <property type="project" value="TreeGrafter"/>
</dbReference>
<feature type="domain" description="C2H2-type" evidence="9">
    <location>
        <begin position="279"/>
        <end position="306"/>
    </location>
</feature>
<dbReference type="SMART" id="SM00355">
    <property type="entry name" value="ZnF_C2H2"/>
    <property type="match status" value="3"/>
</dbReference>
<comment type="caution">
    <text evidence="11">The sequence shown here is derived from an EMBL/GenBank/DDBJ whole genome shotgun (WGS) entry which is preliminary data.</text>
</comment>
<dbReference type="FunFam" id="3.30.160.60:FF:000526">
    <property type="entry name" value="PR domain zinc finger protein 12"/>
    <property type="match status" value="1"/>
</dbReference>
<dbReference type="InterPro" id="IPR044406">
    <property type="entry name" value="PRDM12_PR/SET"/>
</dbReference>
<proteinExistence type="predicted"/>
<evidence type="ECO:0000256" key="3">
    <source>
        <dbReference type="ARBA" id="ARBA00022833"/>
    </source>
</evidence>
<name>A0A9Q1C519_HOLLE</name>
<keyword evidence="4" id="KW-0805">Transcription regulation</keyword>
<dbReference type="Gene3D" id="3.30.160.60">
    <property type="entry name" value="Classic Zinc Finger"/>
    <property type="match status" value="3"/>
</dbReference>
<dbReference type="Pfam" id="PF21549">
    <property type="entry name" value="PRDM2_PR"/>
    <property type="match status" value="1"/>
</dbReference>
<feature type="region of interest" description="Disordered" evidence="7">
    <location>
        <begin position="368"/>
        <end position="387"/>
    </location>
</feature>
<dbReference type="OrthoDB" id="8117402at2759"/>
<dbReference type="Pfam" id="PF00096">
    <property type="entry name" value="zf-C2H2"/>
    <property type="match status" value="2"/>
</dbReference>
<dbReference type="Proteomes" id="UP001152320">
    <property type="component" value="Chromosome 7"/>
</dbReference>
<dbReference type="AlphaFoldDB" id="A0A9Q1C519"/>
<feature type="domain" description="C2H2-type" evidence="9">
    <location>
        <begin position="335"/>
        <end position="359"/>
    </location>
</feature>
<dbReference type="InterPro" id="IPR050331">
    <property type="entry name" value="Zinc_finger"/>
</dbReference>